<reference evidence="2 3" key="1">
    <citation type="journal article" date="2015" name="Genome Biol. Evol.">
        <title>Comparative Genomics of a Bacterivorous Green Alga Reveals Evolutionary Causalities and Consequences of Phago-Mixotrophic Mode of Nutrition.</title>
        <authorList>
            <person name="Burns J.A."/>
            <person name="Paasch A."/>
            <person name="Narechania A."/>
            <person name="Kim E."/>
        </authorList>
    </citation>
    <scope>NUCLEOTIDE SEQUENCE [LARGE SCALE GENOMIC DNA]</scope>
    <source>
        <strain evidence="2 3">PLY_AMNH</strain>
    </source>
</reference>
<dbReference type="EMBL" id="LGRX02034885">
    <property type="protein sequence ID" value="KAK3236722.1"/>
    <property type="molecule type" value="Genomic_DNA"/>
</dbReference>
<feature type="region of interest" description="Disordered" evidence="1">
    <location>
        <begin position="253"/>
        <end position="303"/>
    </location>
</feature>
<organism evidence="2 3">
    <name type="scientific">Cymbomonas tetramitiformis</name>
    <dbReference type="NCBI Taxonomy" id="36881"/>
    <lineage>
        <taxon>Eukaryota</taxon>
        <taxon>Viridiplantae</taxon>
        <taxon>Chlorophyta</taxon>
        <taxon>Pyramimonadophyceae</taxon>
        <taxon>Pyramimonadales</taxon>
        <taxon>Pyramimonadaceae</taxon>
        <taxon>Cymbomonas</taxon>
    </lineage>
</organism>
<evidence type="ECO:0000313" key="2">
    <source>
        <dbReference type="EMBL" id="KAK3236722.1"/>
    </source>
</evidence>
<feature type="compositionally biased region" description="Low complexity" evidence="1">
    <location>
        <begin position="273"/>
        <end position="289"/>
    </location>
</feature>
<dbReference type="AlphaFoldDB" id="A0AAE0EQW3"/>
<sequence>MHRTRLHRIHRWDYAYTSIQGVGYLADPEFWDMDTMNDDETMSAFDTLVDKTHGLPDILTGEALGDPTLLAEYDRQVELQETKRANCAVQLLQYKNKQGIFARASTQLNARRMSAVEFWQTYGRAVPDLKPVFVRATGQVSGACASERGHKVMNFVQSEGRNRLGNQKMNNLVYIHWNLNQLDKVEEVEFNGPKVIAWTEGQESSEGWVDAWQDANREANEQEFTANAQSRQTRAVNRAERVSAVVAARLAPTVGPEDEDVHSADEDDGGEQGEAFEARAAPAATTRFGRTIRRPASLNTFYD</sequence>
<accession>A0AAE0EQW3</accession>
<comment type="caution">
    <text evidence="2">The sequence shown here is derived from an EMBL/GenBank/DDBJ whole genome shotgun (WGS) entry which is preliminary data.</text>
</comment>
<dbReference type="Proteomes" id="UP001190700">
    <property type="component" value="Unassembled WGS sequence"/>
</dbReference>
<evidence type="ECO:0000313" key="3">
    <source>
        <dbReference type="Proteomes" id="UP001190700"/>
    </source>
</evidence>
<proteinExistence type="predicted"/>
<gene>
    <name evidence="2" type="ORF">CYMTET_53154</name>
</gene>
<protein>
    <submittedName>
        <fullName evidence="2">Uncharacterized protein</fullName>
    </submittedName>
</protein>
<keyword evidence="3" id="KW-1185">Reference proteome</keyword>
<evidence type="ECO:0000256" key="1">
    <source>
        <dbReference type="SAM" id="MobiDB-lite"/>
    </source>
</evidence>
<name>A0AAE0EQW3_9CHLO</name>
<feature type="compositionally biased region" description="Acidic residues" evidence="1">
    <location>
        <begin position="256"/>
        <end position="271"/>
    </location>
</feature>